<keyword evidence="5 8" id="KW-0378">Hydrolase</keyword>
<keyword evidence="6 8" id="KW-0326">Glycosidase</keyword>
<dbReference type="PANTHER" id="PTHR31375">
    <property type="match status" value="1"/>
</dbReference>
<keyword evidence="10" id="KW-1185">Reference proteome</keyword>
<name>A0AAD5D616_AMBAR</name>
<dbReference type="GO" id="GO:0071555">
    <property type="term" value="P:cell wall organization"/>
    <property type="evidence" value="ECO:0007669"/>
    <property type="project" value="UniProtKB-KW"/>
</dbReference>
<dbReference type="GO" id="GO:0004650">
    <property type="term" value="F:polygalacturonase activity"/>
    <property type="evidence" value="ECO:0007669"/>
    <property type="project" value="InterPro"/>
</dbReference>
<dbReference type="AlphaFoldDB" id="A0AAD5D616"/>
<feature type="non-terminal residue" evidence="9">
    <location>
        <position position="1"/>
    </location>
</feature>
<evidence type="ECO:0000313" key="10">
    <source>
        <dbReference type="Proteomes" id="UP001206925"/>
    </source>
</evidence>
<keyword evidence="4" id="KW-0964">Secreted</keyword>
<dbReference type="EMBL" id="JAMZMK010005269">
    <property type="protein sequence ID" value="KAI7753780.1"/>
    <property type="molecule type" value="Genomic_DNA"/>
</dbReference>
<dbReference type="SUPFAM" id="SSF51126">
    <property type="entry name" value="Pectin lyase-like"/>
    <property type="match status" value="3"/>
</dbReference>
<keyword evidence="3" id="KW-0134">Cell wall</keyword>
<dbReference type="Gene3D" id="2.160.20.10">
    <property type="entry name" value="Single-stranded right-handed beta-helix, Pectin lyase-like"/>
    <property type="match status" value="3"/>
</dbReference>
<comment type="similarity">
    <text evidence="2 8">Belongs to the glycosyl hydrolase 28 family.</text>
</comment>
<evidence type="ECO:0000256" key="7">
    <source>
        <dbReference type="ARBA" id="ARBA00023316"/>
    </source>
</evidence>
<evidence type="ECO:0000313" key="9">
    <source>
        <dbReference type="EMBL" id="KAI7753780.1"/>
    </source>
</evidence>
<comment type="caution">
    <text evidence="9">The sequence shown here is derived from an EMBL/GenBank/DDBJ whole genome shotgun (WGS) entry which is preliminary data.</text>
</comment>
<evidence type="ECO:0008006" key="11">
    <source>
        <dbReference type="Google" id="ProtNLM"/>
    </source>
</evidence>
<dbReference type="Pfam" id="PF00295">
    <property type="entry name" value="Glyco_hydro_28"/>
    <property type="match status" value="3"/>
</dbReference>
<comment type="subcellular location">
    <subcellularLocation>
        <location evidence="1">Secreted</location>
        <location evidence="1">Cell wall</location>
    </subcellularLocation>
</comment>
<dbReference type="InterPro" id="IPR006626">
    <property type="entry name" value="PbH1"/>
</dbReference>
<sequence>MIVDQYMCFGSIGSLGEKGGHDTVEQVLVQNCNITGTKNGLRIKTVPNGSGYAKGIRFHEINLINVANPIIIDQHYCLNSDDAACVSSPSGQAVQVSDVTYTNIHGSSATKHAIIFSCSESHKCTNIVTNNVHITGGDALCINAQGEFVDTTPSKTLRIGIARIEPPYGGFKFLRPQPLSQSSVLIKEKLEISLRMRPGLPAVQVSDVMYLNIHGSSASKQAITFDCSGKYNCTGITTMQVGITGQGDYSYCKNTRGKFFNGRDTASMALKGMEISLHGCLLVVLLSFCCIMFSPETASAATFDVTSYGAKGDGTTDDSQAFLQAWADLCRDHSVDPTLIIPSGLTFLLSPLVFDGSSCKSPNVNIKLLGTITAPNTLEGWKPCVERRFWIYFNNVHGLTIDGPGQIDGQGSAWWRKMEKTETCDRPTALHFNKCPGLRLKDTTHINSPFLHISIKNSQDIDIGNLQIRAPENSPNTDGIDISASSHVHIHDSNIQTGDDCVAINGGVVDVNITNVFCGPGHGI</sequence>
<evidence type="ECO:0000256" key="1">
    <source>
        <dbReference type="ARBA" id="ARBA00004191"/>
    </source>
</evidence>
<evidence type="ECO:0000256" key="5">
    <source>
        <dbReference type="ARBA" id="ARBA00022801"/>
    </source>
</evidence>
<gene>
    <name evidence="9" type="ORF">M8C21_022216</name>
</gene>
<evidence type="ECO:0000256" key="6">
    <source>
        <dbReference type="ARBA" id="ARBA00023295"/>
    </source>
</evidence>
<reference evidence="9" key="1">
    <citation type="submission" date="2022-06" db="EMBL/GenBank/DDBJ databases">
        <title>Uncovering the hologenomic basis of an extraordinary plant invasion.</title>
        <authorList>
            <person name="Bieker V.C."/>
            <person name="Martin M.D."/>
            <person name="Gilbert T."/>
            <person name="Hodgins K."/>
            <person name="Battlay P."/>
            <person name="Petersen B."/>
            <person name="Wilson J."/>
        </authorList>
    </citation>
    <scope>NUCLEOTIDE SEQUENCE</scope>
    <source>
        <strain evidence="9">AA19_3_7</strain>
        <tissue evidence="9">Leaf</tissue>
    </source>
</reference>
<protein>
    <recommendedName>
        <fullName evidence="11">Polygalacturonase</fullName>
    </recommendedName>
</protein>
<dbReference type="InterPro" id="IPR012334">
    <property type="entry name" value="Pectin_lyas_fold"/>
</dbReference>
<evidence type="ECO:0000256" key="3">
    <source>
        <dbReference type="ARBA" id="ARBA00022512"/>
    </source>
</evidence>
<organism evidence="9 10">
    <name type="scientific">Ambrosia artemisiifolia</name>
    <name type="common">Common ragweed</name>
    <dbReference type="NCBI Taxonomy" id="4212"/>
    <lineage>
        <taxon>Eukaryota</taxon>
        <taxon>Viridiplantae</taxon>
        <taxon>Streptophyta</taxon>
        <taxon>Embryophyta</taxon>
        <taxon>Tracheophyta</taxon>
        <taxon>Spermatophyta</taxon>
        <taxon>Magnoliopsida</taxon>
        <taxon>eudicotyledons</taxon>
        <taxon>Gunneridae</taxon>
        <taxon>Pentapetalae</taxon>
        <taxon>asterids</taxon>
        <taxon>campanulids</taxon>
        <taxon>Asterales</taxon>
        <taxon>Asteraceae</taxon>
        <taxon>Asteroideae</taxon>
        <taxon>Heliantheae alliance</taxon>
        <taxon>Heliantheae</taxon>
        <taxon>Ambrosia</taxon>
    </lineage>
</organism>
<proteinExistence type="inferred from homology"/>
<keyword evidence="7" id="KW-0961">Cell wall biogenesis/degradation</keyword>
<accession>A0AAD5D616</accession>
<evidence type="ECO:0000256" key="4">
    <source>
        <dbReference type="ARBA" id="ARBA00022525"/>
    </source>
</evidence>
<dbReference type="SMART" id="SM00710">
    <property type="entry name" value="PbH1"/>
    <property type="match status" value="4"/>
</dbReference>
<dbReference type="GO" id="GO:0005975">
    <property type="term" value="P:carbohydrate metabolic process"/>
    <property type="evidence" value="ECO:0007669"/>
    <property type="project" value="InterPro"/>
</dbReference>
<dbReference type="InterPro" id="IPR000743">
    <property type="entry name" value="Glyco_hydro_28"/>
</dbReference>
<evidence type="ECO:0000256" key="8">
    <source>
        <dbReference type="RuleBase" id="RU361169"/>
    </source>
</evidence>
<dbReference type="Proteomes" id="UP001206925">
    <property type="component" value="Unassembled WGS sequence"/>
</dbReference>
<evidence type="ECO:0000256" key="2">
    <source>
        <dbReference type="ARBA" id="ARBA00008834"/>
    </source>
</evidence>
<dbReference type="InterPro" id="IPR011050">
    <property type="entry name" value="Pectin_lyase_fold/virulence"/>
</dbReference>